<evidence type="ECO:0000259" key="6">
    <source>
        <dbReference type="Pfam" id="PF13439"/>
    </source>
</evidence>
<dbReference type="GO" id="GO:0016757">
    <property type="term" value="F:glycosyltransferase activity"/>
    <property type="evidence" value="ECO:0007669"/>
    <property type="project" value="UniProtKB-KW"/>
</dbReference>
<dbReference type="InterPro" id="IPR028098">
    <property type="entry name" value="Glyco_trans_4-like_N"/>
</dbReference>
<dbReference type="Proteomes" id="UP000616114">
    <property type="component" value="Unassembled WGS sequence"/>
</dbReference>
<dbReference type="Pfam" id="PF00534">
    <property type="entry name" value="Glycos_transf_1"/>
    <property type="match status" value="1"/>
</dbReference>
<keyword evidence="8" id="KW-1185">Reference proteome</keyword>
<gene>
    <name evidence="7" type="primary">mshA</name>
    <name evidence="7" type="ORF">GCM10011333_16100</name>
</gene>
<feature type="domain" description="Glycosyltransferase subfamily 4-like N-terminal" evidence="6">
    <location>
        <begin position="18"/>
        <end position="195"/>
    </location>
</feature>
<dbReference type="PANTHER" id="PTHR45947:SF3">
    <property type="entry name" value="SULFOQUINOVOSYL TRANSFERASE SQD2"/>
    <property type="match status" value="1"/>
</dbReference>
<keyword evidence="3" id="KW-0808">Transferase</keyword>
<dbReference type="AlphaFoldDB" id="A0A8J2TXT2"/>
<sequence>MLSLHTNPLQQPGQGDAGGLNVYVLNLGRELARIGCQVDIFTADPSTAGSGTVRAPFGEPGLCVHQIDLPDGEALDKGRLAERIPELAARIGAHPACAAADILHAHYWISAAVARRIAAPRDVPVVSTMHTLGAVKNEAVGYQLEPQARIDAERRIAAGVDLLIANAGRDRQDHLRHLGAPARRVQVIRPGVDTSVFRPRAQAAARERLGLSGRDLIALYVGRLQHVKGPDIAIGALAGLARLNPALAERTSLTVVGESSGERSALSRARELAGRLGVGQRVDFVPPAPAEELAQWYAAADVLLVPSRSESFGLVALEAAASGLPVLASAVGGLSEAVTASAGVLMHSGDTGVWARELELLLLDPDRRSEMGVRAAREAAGQTWRRAAEQTVAAYRRVLAGERLSVPDDEALLCGTAQGAAGGSAATAQARSRERSWAS</sequence>
<evidence type="ECO:0000313" key="7">
    <source>
        <dbReference type="EMBL" id="GGA13950.1"/>
    </source>
</evidence>
<feature type="domain" description="Glycosyl transferase family 1" evidence="5">
    <location>
        <begin position="204"/>
        <end position="375"/>
    </location>
</feature>
<dbReference type="SUPFAM" id="SSF53756">
    <property type="entry name" value="UDP-Glycosyltransferase/glycogen phosphorylase"/>
    <property type="match status" value="1"/>
</dbReference>
<dbReference type="EMBL" id="BMFY01000006">
    <property type="protein sequence ID" value="GGA13950.1"/>
    <property type="molecule type" value="Genomic_DNA"/>
</dbReference>
<comment type="caution">
    <text evidence="7">The sequence shown here is derived from an EMBL/GenBank/DDBJ whole genome shotgun (WGS) entry which is preliminary data.</text>
</comment>
<accession>A0A8J2TXT2</accession>
<evidence type="ECO:0000256" key="1">
    <source>
        <dbReference type="ARBA" id="ARBA00021292"/>
    </source>
</evidence>
<dbReference type="GO" id="GO:1901137">
    <property type="term" value="P:carbohydrate derivative biosynthetic process"/>
    <property type="evidence" value="ECO:0007669"/>
    <property type="project" value="UniProtKB-ARBA"/>
</dbReference>
<evidence type="ECO:0000259" key="5">
    <source>
        <dbReference type="Pfam" id="PF00534"/>
    </source>
</evidence>
<protein>
    <recommendedName>
        <fullName evidence="1">D-inositol 3-phosphate glycosyltransferase</fullName>
    </recommendedName>
</protein>
<evidence type="ECO:0000256" key="3">
    <source>
        <dbReference type="ARBA" id="ARBA00022679"/>
    </source>
</evidence>
<feature type="compositionally biased region" description="Low complexity" evidence="4">
    <location>
        <begin position="417"/>
        <end position="430"/>
    </location>
</feature>
<dbReference type="PANTHER" id="PTHR45947">
    <property type="entry name" value="SULFOQUINOVOSYL TRANSFERASE SQD2"/>
    <property type="match status" value="1"/>
</dbReference>
<reference evidence="7" key="2">
    <citation type="submission" date="2020-09" db="EMBL/GenBank/DDBJ databases">
        <authorList>
            <person name="Sun Q."/>
            <person name="Zhou Y."/>
        </authorList>
    </citation>
    <scope>NUCLEOTIDE SEQUENCE</scope>
    <source>
        <strain evidence="7">CGMCC 1.12785</strain>
    </source>
</reference>
<dbReference type="Gene3D" id="3.40.50.2000">
    <property type="entry name" value="Glycogen Phosphorylase B"/>
    <property type="match status" value="2"/>
</dbReference>
<evidence type="ECO:0000256" key="2">
    <source>
        <dbReference type="ARBA" id="ARBA00022676"/>
    </source>
</evidence>
<feature type="region of interest" description="Disordered" evidence="4">
    <location>
        <begin position="417"/>
        <end position="439"/>
    </location>
</feature>
<evidence type="ECO:0000256" key="4">
    <source>
        <dbReference type="SAM" id="MobiDB-lite"/>
    </source>
</evidence>
<evidence type="ECO:0000313" key="8">
    <source>
        <dbReference type="Proteomes" id="UP000616114"/>
    </source>
</evidence>
<name>A0A8J2TXT2_9MICO</name>
<proteinExistence type="predicted"/>
<dbReference type="Pfam" id="PF13439">
    <property type="entry name" value="Glyco_transf_4"/>
    <property type="match status" value="1"/>
</dbReference>
<dbReference type="InterPro" id="IPR001296">
    <property type="entry name" value="Glyco_trans_1"/>
</dbReference>
<keyword evidence="2" id="KW-0328">Glycosyltransferase</keyword>
<reference evidence="7" key="1">
    <citation type="journal article" date="2014" name="Int. J. Syst. Evol. Microbiol.">
        <title>Complete genome sequence of Corynebacterium casei LMG S-19264T (=DSM 44701T), isolated from a smear-ripened cheese.</title>
        <authorList>
            <consortium name="US DOE Joint Genome Institute (JGI-PGF)"/>
            <person name="Walter F."/>
            <person name="Albersmeier A."/>
            <person name="Kalinowski J."/>
            <person name="Ruckert C."/>
        </authorList>
    </citation>
    <scope>NUCLEOTIDE SEQUENCE</scope>
    <source>
        <strain evidence="7">CGMCC 1.12785</strain>
    </source>
</reference>
<dbReference type="InterPro" id="IPR050194">
    <property type="entry name" value="Glycosyltransferase_grp1"/>
</dbReference>
<organism evidence="7 8">
    <name type="scientific">Sediminivirga luteola</name>
    <dbReference type="NCBI Taxonomy" id="1774748"/>
    <lineage>
        <taxon>Bacteria</taxon>
        <taxon>Bacillati</taxon>
        <taxon>Actinomycetota</taxon>
        <taxon>Actinomycetes</taxon>
        <taxon>Micrococcales</taxon>
        <taxon>Brevibacteriaceae</taxon>
        <taxon>Sediminivirga</taxon>
    </lineage>
</organism>